<feature type="region of interest" description="Disordered" evidence="2">
    <location>
        <begin position="393"/>
        <end position="416"/>
    </location>
</feature>
<feature type="compositionally biased region" description="Basic and acidic residues" evidence="2">
    <location>
        <begin position="399"/>
        <end position="413"/>
    </location>
</feature>
<dbReference type="AlphaFoldDB" id="A0A5A7NAG3"/>
<feature type="region of interest" description="Disordered" evidence="2">
    <location>
        <begin position="1"/>
        <end position="20"/>
    </location>
</feature>
<evidence type="ECO:0000256" key="1">
    <source>
        <dbReference type="ARBA" id="ARBA00010996"/>
    </source>
</evidence>
<dbReference type="Proteomes" id="UP000324996">
    <property type="component" value="Unassembled WGS sequence"/>
</dbReference>
<dbReference type="Gene3D" id="3.40.30.10">
    <property type="entry name" value="Glutaredoxin"/>
    <property type="match status" value="1"/>
</dbReference>
<comment type="caution">
    <text evidence="3">The sequence shown here is derived from an EMBL/GenBank/DDBJ whole genome shotgun (WGS) entry which is preliminary data.</text>
</comment>
<name>A0A5A7NAG3_9PROT</name>
<evidence type="ECO:0000313" key="4">
    <source>
        <dbReference type="Proteomes" id="UP000324996"/>
    </source>
</evidence>
<comment type="similarity">
    <text evidence="1">Belongs to the SCO1/2 family.</text>
</comment>
<evidence type="ECO:0000256" key="2">
    <source>
        <dbReference type="SAM" id="MobiDB-lite"/>
    </source>
</evidence>
<keyword evidence="4" id="KW-1185">Reference proteome</keyword>
<sequence length="660" mass="72942">MSTTRRQLLSGAAQCGPNESLTPTSVHQLDLNVRCGFPDVRAVSHTGEPVRFYEDRMQNKIFMVNFFSIDDDKMHSQTAHIAKIVEGLGDKVGRDVFITSITVDPINDTVERLAEHAREFNAPDGWMFMRAAGEEPAMLAQRMYHFNRGASVGMGRLVFYGNATGNARIWGTFPAKITTQDAVHRISWMLPSKKPAAPQLAGPSFRERAPMRGITAQRFEAALLRLKRNQWSDVMRTKLDRRMAKVLLPAVMLAGTGAAFAQDGAPFQPLPADRTMEVVNDGTKTIYKTGSAEALSGAGHPFPPSETLGADSTNPSNLLPTIFGNALDSAGNEIPNTLNSTPENPYNLHPDPVVSVLADDRGPEEDLARVIKRLKEATNWRELWATTQTRFHGGLRVPTDPRRGDSEVPRGDDAAGQIGERVATRVDQEDIQFALDILEGNPINRVYSGMPLLNYKGPEQIKSVDPETNSVTVHQVWGRHFILSDTFSIDPSNVLDEEWTINYVVDVVKRGHEDWAPFVMYFDDPNLRGGVGVPSVALDGSFFPMNEGERYEFDFKMAPGRFWNLTYHWGWRVHPSRIQAIENALKAPGGKSIPQWEIDVFGEAPSSSEAAKLAAIGMIGDLAPAKRMWLALKAAGIQLQWPHGNQHGGSACEGNRRSVL</sequence>
<dbReference type="RefSeq" id="WP_150007190.1">
    <property type="nucleotide sequence ID" value="NZ_BKCN01000012.1"/>
</dbReference>
<accession>A0A5A7NAG3</accession>
<dbReference type="SUPFAM" id="SSF52833">
    <property type="entry name" value="Thioredoxin-like"/>
    <property type="match status" value="1"/>
</dbReference>
<dbReference type="EMBL" id="BKCN01000012">
    <property type="protein sequence ID" value="GER04645.1"/>
    <property type="molecule type" value="Genomic_DNA"/>
</dbReference>
<proteinExistence type="inferred from homology"/>
<organism evidence="3 4">
    <name type="scientific">Iodidimonas nitroreducens</name>
    <dbReference type="NCBI Taxonomy" id="1236968"/>
    <lineage>
        <taxon>Bacteria</taxon>
        <taxon>Pseudomonadati</taxon>
        <taxon>Pseudomonadota</taxon>
        <taxon>Alphaproteobacteria</taxon>
        <taxon>Iodidimonadales</taxon>
        <taxon>Iodidimonadaceae</taxon>
        <taxon>Iodidimonas</taxon>
    </lineage>
</organism>
<dbReference type="InterPro" id="IPR036249">
    <property type="entry name" value="Thioredoxin-like_sf"/>
</dbReference>
<protein>
    <recommendedName>
        <fullName evidence="5">Thioredoxin domain-containing protein</fullName>
    </recommendedName>
</protein>
<dbReference type="InterPro" id="IPR003782">
    <property type="entry name" value="SCO1/SenC"/>
</dbReference>
<gene>
    <name evidence="3" type="ORF">JCM17846_23270</name>
</gene>
<evidence type="ECO:0008006" key="5">
    <source>
        <dbReference type="Google" id="ProtNLM"/>
    </source>
</evidence>
<reference evidence="3 4" key="1">
    <citation type="submission" date="2019-09" db="EMBL/GenBank/DDBJ databases">
        <title>NBRP : Genome information of microbial organism related human and environment.</title>
        <authorList>
            <person name="Hattori M."/>
            <person name="Oshima K."/>
            <person name="Inaba H."/>
            <person name="Suda W."/>
            <person name="Sakamoto M."/>
            <person name="Iino T."/>
            <person name="Kitahara M."/>
            <person name="Oshida Y."/>
            <person name="Iida T."/>
            <person name="Kudo T."/>
            <person name="Itoh T."/>
            <person name="Ohkuma M."/>
        </authorList>
    </citation>
    <scope>NUCLEOTIDE SEQUENCE [LARGE SCALE GENOMIC DNA]</scope>
    <source>
        <strain evidence="3 4">Q-1</strain>
    </source>
</reference>
<evidence type="ECO:0000313" key="3">
    <source>
        <dbReference type="EMBL" id="GER04645.1"/>
    </source>
</evidence>
<dbReference type="Pfam" id="PF02630">
    <property type="entry name" value="SCO1-SenC"/>
    <property type="match status" value="1"/>
</dbReference>